<comment type="similarity">
    <text evidence="1">Belongs to the cytochrome P450 family.</text>
</comment>
<dbReference type="PRINTS" id="PR00385">
    <property type="entry name" value="P450"/>
</dbReference>
<evidence type="ECO:0000256" key="1">
    <source>
        <dbReference type="ARBA" id="ARBA00010617"/>
    </source>
</evidence>
<feature type="chain" id="PRO_5023861302" description="Cytochrome P450" evidence="6">
    <location>
        <begin position="29"/>
        <end position="506"/>
    </location>
</feature>
<dbReference type="InterPro" id="IPR036396">
    <property type="entry name" value="Cyt_P450_sf"/>
</dbReference>
<dbReference type="GO" id="GO:0016705">
    <property type="term" value="F:oxidoreductase activity, acting on paired donors, with incorporation or reduction of molecular oxygen"/>
    <property type="evidence" value="ECO:0007669"/>
    <property type="project" value="InterPro"/>
</dbReference>
<sequence length="506" mass="56881">MDGASGMAATLLIVLALTLLLCSLLIGAKKKGKATYQPPSYPVLGCLISFYSNRYRLLDWYTDLLSRSPTRTIVIDRLGSVPVIVTANPANVEYVLKTRFDNYPKGKPFTDILGDLLGRGIFNSDGNLWYRQRKAASLEFTTRSLRDYALRTVKDEASQRLLPLLRSACAEKRSIDLQEILNRFTFDTVCKVSFGMDPECLLPSMPTCLLAREFDVAAGISAMRAASPLPLTWKVKRALQIGSEKRLREAIHVVHSSVMEIIRKKKEAGGGDDLLSRFVSMTGGDKEEDEALVRDMVISFLMAGKDTTSAALTWFFWLVARHPEVQDDVVKEVRAKANAGLDFEALKEMKFLKACLCESMRLYPPVAWDSKHAENDDILPDGTFVRKGSRVTFFPYGMGRMEDLWGKDCLEFRPQRWLTTTPPDGKVEEELVSAYKFPIFQAGPRQCLGKDMAFMEMRYVAAFVLSRFVLKPVESHQPRFVPFLTSRMAGGFPVLFEERQAAALIS</sequence>
<name>A0A5K1A5F5_9MAGN</name>
<dbReference type="Gramene" id="NC2G0000890.1">
    <property type="protein sequence ID" value="NC2G0000890.1:cds"/>
    <property type="gene ID" value="NC2G0000890"/>
</dbReference>
<dbReference type="Gene3D" id="1.10.630.10">
    <property type="entry name" value="Cytochrome P450"/>
    <property type="match status" value="1"/>
</dbReference>
<reference evidence="7" key="1">
    <citation type="submission" date="2019-09" db="EMBL/GenBank/DDBJ databases">
        <authorList>
            <person name="Zhang L."/>
        </authorList>
    </citation>
    <scope>NUCLEOTIDE SEQUENCE</scope>
</reference>
<evidence type="ECO:0000256" key="4">
    <source>
        <dbReference type="ARBA" id="ARBA00023004"/>
    </source>
</evidence>
<evidence type="ECO:0000256" key="3">
    <source>
        <dbReference type="ARBA" id="ARBA00023002"/>
    </source>
</evidence>
<dbReference type="GO" id="GO:0004497">
    <property type="term" value="F:monooxygenase activity"/>
    <property type="evidence" value="ECO:0007669"/>
    <property type="project" value="InterPro"/>
</dbReference>
<comment type="cofactor">
    <cofactor evidence="5">
        <name>heme</name>
        <dbReference type="ChEBI" id="CHEBI:30413"/>
    </cofactor>
</comment>
<evidence type="ECO:0008006" key="8">
    <source>
        <dbReference type="Google" id="ProtNLM"/>
    </source>
</evidence>
<keyword evidence="2 5" id="KW-0479">Metal-binding</keyword>
<evidence type="ECO:0000256" key="2">
    <source>
        <dbReference type="ARBA" id="ARBA00022723"/>
    </source>
</evidence>
<gene>
    <name evidence="7" type="ORF">NYM_LOCUS11352</name>
</gene>
<dbReference type="EMBL" id="LR721780">
    <property type="protein sequence ID" value="VVV97211.1"/>
    <property type="molecule type" value="Genomic_DNA"/>
</dbReference>
<proteinExistence type="inferred from homology"/>
<keyword evidence="3" id="KW-0560">Oxidoreductase</keyword>
<dbReference type="Pfam" id="PF00067">
    <property type="entry name" value="p450"/>
    <property type="match status" value="1"/>
</dbReference>
<dbReference type="SUPFAM" id="SSF48264">
    <property type="entry name" value="Cytochrome P450"/>
    <property type="match status" value="1"/>
</dbReference>
<dbReference type="CDD" id="cd11064">
    <property type="entry name" value="CYP86A"/>
    <property type="match status" value="1"/>
</dbReference>
<dbReference type="AlphaFoldDB" id="A0A5K1A5F5"/>
<evidence type="ECO:0000313" key="7">
    <source>
        <dbReference type="EMBL" id="VVV97211.1"/>
    </source>
</evidence>
<dbReference type="OMA" id="ISPMYMG"/>
<dbReference type="PRINTS" id="PR00463">
    <property type="entry name" value="EP450I"/>
</dbReference>
<evidence type="ECO:0000256" key="6">
    <source>
        <dbReference type="SAM" id="SignalP"/>
    </source>
</evidence>
<feature type="binding site" description="axial binding residue" evidence="5">
    <location>
        <position position="447"/>
    </location>
    <ligand>
        <name>heme</name>
        <dbReference type="ChEBI" id="CHEBI:30413"/>
    </ligand>
    <ligandPart>
        <name>Fe</name>
        <dbReference type="ChEBI" id="CHEBI:18248"/>
    </ligandPart>
</feature>
<protein>
    <recommendedName>
        <fullName evidence="8">Cytochrome P450</fullName>
    </recommendedName>
</protein>
<evidence type="ECO:0000256" key="5">
    <source>
        <dbReference type="PIRSR" id="PIRSR602401-1"/>
    </source>
</evidence>
<dbReference type="GO" id="GO:0005506">
    <property type="term" value="F:iron ion binding"/>
    <property type="evidence" value="ECO:0007669"/>
    <property type="project" value="InterPro"/>
</dbReference>
<accession>A0A5K1A5F5</accession>
<keyword evidence="6" id="KW-0732">Signal</keyword>
<keyword evidence="4 5" id="KW-0408">Iron</keyword>
<dbReference type="GO" id="GO:0020037">
    <property type="term" value="F:heme binding"/>
    <property type="evidence" value="ECO:0007669"/>
    <property type="project" value="InterPro"/>
</dbReference>
<dbReference type="OrthoDB" id="1470350at2759"/>
<organism evidence="7">
    <name type="scientific">Nymphaea colorata</name>
    <name type="common">pocket water lily</name>
    <dbReference type="NCBI Taxonomy" id="210225"/>
    <lineage>
        <taxon>Eukaryota</taxon>
        <taxon>Viridiplantae</taxon>
        <taxon>Streptophyta</taxon>
        <taxon>Embryophyta</taxon>
        <taxon>Tracheophyta</taxon>
        <taxon>Spermatophyta</taxon>
        <taxon>Magnoliopsida</taxon>
        <taxon>Nymphaeales</taxon>
        <taxon>Nymphaeaceae</taxon>
        <taxon>Nymphaea</taxon>
    </lineage>
</organism>
<dbReference type="InterPro" id="IPR001128">
    <property type="entry name" value="Cyt_P450"/>
</dbReference>
<keyword evidence="5" id="KW-0349">Heme</keyword>
<dbReference type="PANTHER" id="PTHR24296">
    <property type="entry name" value="CYTOCHROME P450"/>
    <property type="match status" value="1"/>
</dbReference>
<feature type="signal peptide" evidence="6">
    <location>
        <begin position="1"/>
        <end position="28"/>
    </location>
</feature>
<dbReference type="InterPro" id="IPR002401">
    <property type="entry name" value="Cyt_P450_E_grp-I"/>
</dbReference>